<feature type="compositionally biased region" description="Basic residues" evidence="4">
    <location>
        <begin position="1"/>
        <end position="11"/>
    </location>
</feature>
<protein>
    <recommendedName>
        <fullName evidence="7">Glycosidase</fullName>
    </recommendedName>
</protein>
<reference evidence="6" key="1">
    <citation type="submission" date="2017-09" db="EMBL/GenBank/DDBJ databases">
        <title>Depth-based differentiation of microbial function through sediment-hosted aquifers and enrichment of novel symbionts in the deep terrestrial subsurface.</title>
        <authorList>
            <person name="Probst A.J."/>
            <person name="Ladd B."/>
            <person name="Jarett J.K."/>
            <person name="Geller-Mcgrath D.E."/>
            <person name="Sieber C.M.K."/>
            <person name="Emerson J.B."/>
            <person name="Anantharaman K."/>
            <person name="Thomas B.C."/>
            <person name="Malmstrom R."/>
            <person name="Stieglmeier M."/>
            <person name="Klingl A."/>
            <person name="Woyke T."/>
            <person name="Ryan C.M."/>
            <person name="Banfield J.F."/>
        </authorList>
    </citation>
    <scope>NUCLEOTIDE SEQUENCE [LARGE SCALE GENOMIC DNA]</scope>
</reference>
<proteinExistence type="inferred from homology"/>
<dbReference type="PANTHER" id="PTHR34106">
    <property type="entry name" value="GLYCOSIDASE"/>
    <property type="match status" value="1"/>
</dbReference>
<keyword evidence="2" id="KW-0808">Transferase</keyword>
<keyword evidence="1" id="KW-0328">Glycosyltransferase</keyword>
<comment type="similarity">
    <text evidence="3">Belongs to the glycosyl hydrolase 130 family.</text>
</comment>
<dbReference type="GO" id="GO:0016757">
    <property type="term" value="F:glycosyltransferase activity"/>
    <property type="evidence" value="ECO:0007669"/>
    <property type="project" value="UniProtKB-KW"/>
</dbReference>
<feature type="region of interest" description="Disordered" evidence="4">
    <location>
        <begin position="1"/>
        <end position="51"/>
    </location>
</feature>
<evidence type="ECO:0000256" key="4">
    <source>
        <dbReference type="SAM" id="MobiDB-lite"/>
    </source>
</evidence>
<dbReference type="InterPro" id="IPR007184">
    <property type="entry name" value="Mannoside_phosphorylase"/>
</dbReference>
<dbReference type="SUPFAM" id="SSF75005">
    <property type="entry name" value="Arabinanase/levansucrase/invertase"/>
    <property type="match status" value="1"/>
</dbReference>
<evidence type="ECO:0000313" key="5">
    <source>
        <dbReference type="EMBL" id="PIR70147.1"/>
    </source>
</evidence>
<feature type="compositionally biased region" description="Low complexity" evidence="4">
    <location>
        <begin position="12"/>
        <end position="21"/>
    </location>
</feature>
<dbReference type="Gene3D" id="2.115.10.20">
    <property type="entry name" value="Glycosyl hydrolase domain, family 43"/>
    <property type="match status" value="1"/>
</dbReference>
<evidence type="ECO:0000313" key="6">
    <source>
        <dbReference type="Proteomes" id="UP000229383"/>
    </source>
</evidence>
<dbReference type="InterPro" id="IPR023296">
    <property type="entry name" value="Glyco_hydro_beta-prop_sf"/>
</dbReference>
<organism evidence="5 6">
    <name type="scientific">Candidatus Niyogibacteria bacterium CG10_big_fil_rev_8_21_14_0_10_42_19</name>
    <dbReference type="NCBI Taxonomy" id="1974725"/>
    <lineage>
        <taxon>Bacteria</taxon>
        <taxon>Candidatus Niyogiibacteriota</taxon>
    </lineage>
</organism>
<evidence type="ECO:0000256" key="2">
    <source>
        <dbReference type="ARBA" id="ARBA00022679"/>
    </source>
</evidence>
<evidence type="ECO:0000256" key="1">
    <source>
        <dbReference type="ARBA" id="ARBA00022676"/>
    </source>
</evidence>
<dbReference type="AlphaFoldDB" id="A0A2H0TF15"/>
<dbReference type="Proteomes" id="UP000229383">
    <property type="component" value="Unassembled WGS sequence"/>
</dbReference>
<dbReference type="EMBL" id="PFCN01000035">
    <property type="protein sequence ID" value="PIR70147.1"/>
    <property type="molecule type" value="Genomic_DNA"/>
</dbReference>
<gene>
    <name evidence="5" type="ORF">COU46_03275</name>
</gene>
<accession>A0A2H0TF15</accession>
<dbReference type="Pfam" id="PF04041">
    <property type="entry name" value="Glyco_hydro_130"/>
    <property type="match status" value="1"/>
</dbReference>
<evidence type="ECO:0008006" key="7">
    <source>
        <dbReference type="Google" id="ProtNLM"/>
    </source>
</evidence>
<name>A0A2H0TF15_9BACT</name>
<dbReference type="CDD" id="cd18614">
    <property type="entry name" value="GH130"/>
    <property type="match status" value="1"/>
</dbReference>
<evidence type="ECO:0000256" key="3">
    <source>
        <dbReference type="ARBA" id="ARBA00024356"/>
    </source>
</evidence>
<sequence length="421" mass="47368">MKKRSSKKKASTLKTKILSSSKKNKMSVRKKIKKTVGKKSEHSTQGKHAPKKRVLKPVLKPVKLKFPHKRSGEIKPSLAKYKDNPIITPSKDRHWESVQTFNPAALFDDGMVHILYRALGNDGISVIGYAQSKDGIKIDSRSEKPVYACPLGRQKFSGPSYDPGNYTSGGGYGGCEDPRITKIDDKVYMTYVSYDGWSAPRIALTSINIKDFLKQNWKWTKARIISPPGIVDKSGCLFPEKIKGKYVMLHRVFPDILVDFIDDLEFSDGNYLKGQHRIKVRNRRFWDSRKIGAGAPPIKTKYGWLLIYYGVDDKNASQYKIGAMLLDLDDPLKVLYRTDEPILEPDEWYENEGHKAGVAYPCGAVVVDEHLLIYYGGADTVVCVAGAVLDDFLKDLMGGKKPSLKRANVSLKDHVARKTIR</sequence>
<feature type="compositionally biased region" description="Basic residues" evidence="4">
    <location>
        <begin position="22"/>
        <end position="37"/>
    </location>
</feature>
<comment type="caution">
    <text evidence="5">The sequence shown here is derived from an EMBL/GenBank/DDBJ whole genome shotgun (WGS) entry which is preliminary data.</text>
</comment>
<dbReference type="PANTHER" id="PTHR34106:SF5">
    <property type="entry name" value="GLYCOSIDASE"/>
    <property type="match status" value="1"/>
</dbReference>